<dbReference type="Gene3D" id="3.80.10.10">
    <property type="entry name" value="Ribonuclease Inhibitor"/>
    <property type="match status" value="1"/>
</dbReference>
<dbReference type="CDD" id="cd14066">
    <property type="entry name" value="STKc_IRAK"/>
    <property type="match status" value="1"/>
</dbReference>
<dbReference type="InterPro" id="IPR011009">
    <property type="entry name" value="Kinase-like_dom_sf"/>
</dbReference>
<dbReference type="Gene3D" id="1.10.510.10">
    <property type="entry name" value="Transferase(Phosphotransferase) domain 1"/>
    <property type="match status" value="1"/>
</dbReference>
<dbReference type="GO" id="GO:0005524">
    <property type="term" value="F:ATP binding"/>
    <property type="evidence" value="ECO:0007669"/>
    <property type="project" value="InterPro"/>
</dbReference>
<evidence type="ECO:0000256" key="4">
    <source>
        <dbReference type="ARBA" id="ARBA00022737"/>
    </source>
</evidence>
<dbReference type="GO" id="GO:0004672">
    <property type="term" value="F:protein kinase activity"/>
    <property type="evidence" value="ECO:0007669"/>
    <property type="project" value="InterPro"/>
</dbReference>
<evidence type="ECO:0000256" key="6">
    <source>
        <dbReference type="ARBA" id="ARBA00023136"/>
    </source>
</evidence>
<protein>
    <recommendedName>
        <fullName evidence="9">Protein kinase domain-containing protein</fullName>
    </recommendedName>
</protein>
<dbReference type="OMA" id="LICTHEH"/>
<evidence type="ECO:0000256" key="7">
    <source>
        <dbReference type="SAM" id="Phobius"/>
    </source>
</evidence>
<dbReference type="InterPro" id="IPR013210">
    <property type="entry name" value="LRR_N_plant-typ"/>
</dbReference>
<evidence type="ECO:0000256" key="3">
    <source>
        <dbReference type="ARBA" id="ARBA00022692"/>
    </source>
</evidence>
<comment type="caution">
    <text evidence="10">The sequence shown here is derived from an EMBL/GenBank/DDBJ whole genome shotgun (WGS) entry which is preliminary data.</text>
</comment>
<evidence type="ECO:0000313" key="10">
    <source>
        <dbReference type="EMBL" id="KAH9327927.1"/>
    </source>
</evidence>
<keyword evidence="6 7" id="KW-0472">Membrane</keyword>
<evidence type="ECO:0000256" key="2">
    <source>
        <dbReference type="ARBA" id="ARBA00022614"/>
    </source>
</evidence>
<feature type="domain" description="Protein kinase" evidence="9">
    <location>
        <begin position="411"/>
        <end position="679"/>
    </location>
</feature>
<evidence type="ECO:0000256" key="5">
    <source>
        <dbReference type="ARBA" id="ARBA00022989"/>
    </source>
</evidence>
<dbReference type="PANTHER" id="PTHR48007:SF65">
    <property type="entry name" value="OS01G0577600 PROTEIN"/>
    <property type="match status" value="1"/>
</dbReference>
<name>A0AA38GRX5_TAXCH</name>
<feature type="transmembrane region" description="Helical" evidence="7">
    <location>
        <begin position="313"/>
        <end position="338"/>
    </location>
</feature>
<dbReference type="InterPro" id="IPR046959">
    <property type="entry name" value="PRK1-6/SRF4-like"/>
</dbReference>
<dbReference type="FunFam" id="3.30.200.20:FF:000371">
    <property type="entry name" value="Protein NSP-INTERACTING KINASE 2"/>
    <property type="match status" value="1"/>
</dbReference>
<dbReference type="FunFam" id="3.80.10.10:FF:000379">
    <property type="entry name" value="Protein NSP-INTERACTING KINASE 2"/>
    <property type="match status" value="1"/>
</dbReference>
<dbReference type="PROSITE" id="PS50011">
    <property type="entry name" value="PROTEIN_KINASE_DOM"/>
    <property type="match status" value="1"/>
</dbReference>
<dbReference type="Pfam" id="PF00560">
    <property type="entry name" value="LRR_1"/>
    <property type="match status" value="1"/>
</dbReference>
<keyword evidence="11" id="KW-1185">Reference proteome</keyword>
<gene>
    <name evidence="10" type="ORF">KI387_000035</name>
</gene>
<feature type="signal peptide" evidence="8">
    <location>
        <begin position="1"/>
        <end position="23"/>
    </location>
</feature>
<organism evidence="10 11">
    <name type="scientific">Taxus chinensis</name>
    <name type="common">Chinese yew</name>
    <name type="synonym">Taxus wallichiana var. chinensis</name>
    <dbReference type="NCBI Taxonomy" id="29808"/>
    <lineage>
        <taxon>Eukaryota</taxon>
        <taxon>Viridiplantae</taxon>
        <taxon>Streptophyta</taxon>
        <taxon>Embryophyta</taxon>
        <taxon>Tracheophyta</taxon>
        <taxon>Spermatophyta</taxon>
        <taxon>Pinopsida</taxon>
        <taxon>Pinidae</taxon>
        <taxon>Conifers II</taxon>
        <taxon>Cupressales</taxon>
        <taxon>Taxaceae</taxon>
        <taxon>Taxus</taxon>
    </lineage>
</organism>
<evidence type="ECO:0000256" key="1">
    <source>
        <dbReference type="ARBA" id="ARBA00004370"/>
    </source>
</evidence>
<dbReference type="Proteomes" id="UP000824469">
    <property type="component" value="Unassembled WGS sequence"/>
</dbReference>
<keyword evidence="5 7" id="KW-1133">Transmembrane helix</keyword>
<keyword evidence="2" id="KW-0433">Leucine-rich repeat</keyword>
<reference evidence="10 11" key="1">
    <citation type="journal article" date="2021" name="Nat. Plants">
        <title>The Taxus genome provides insights into paclitaxel biosynthesis.</title>
        <authorList>
            <person name="Xiong X."/>
            <person name="Gou J."/>
            <person name="Liao Q."/>
            <person name="Li Y."/>
            <person name="Zhou Q."/>
            <person name="Bi G."/>
            <person name="Li C."/>
            <person name="Du R."/>
            <person name="Wang X."/>
            <person name="Sun T."/>
            <person name="Guo L."/>
            <person name="Liang H."/>
            <person name="Lu P."/>
            <person name="Wu Y."/>
            <person name="Zhang Z."/>
            <person name="Ro D.K."/>
            <person name="Shang Y."/>
            <person name="Huang S."/>
            <person name="Yan J."/>
        </authorList>
    </citation>
    <scope>NUCLEOTIDE SEQUENCE [LARGE SCALE GENOMIC DNA]</scope>
    <source>
        <strain evidence="10">Ta-2019</strain>
    </source>
</reference>
<dbReference type="InterPro" id="IPR000719">
    <property type="entry name" value="Prot_kinase_dom"/>
</dbReference>
<dbReference type="Pfam" id="PF07714">
    <property type="entry name" value="PK_Tyr_Ser-Thr"/>
    <property type="match status" value="1"/>
</dbReference>
<comment type="subcellular location">
    <subcellularLocation>
        <location evidence="1">Membrane</location>
    </subcellularLocation>
</comment>
<dbReference type="InterPro" id="IPR001245">
    <property type="entry name" value="Ser-Thr/Tyr_kinase_cat_dom"/>
</dbReference>
<dbReference type="Pfam" id="PF08263">
    <property type="entry name" value="LRRNT_2"/>
    <property type="match status" value="1"/>
</dbReference>
<dbReference type="PANTHER" id="PTHR48007">
    <property type="entry name" value="LEUCINE-RICH REPEAT RECEPTOR-LIKE PROTEIN KINASE PXC1"/>
    <property type="match status" value="1"/>
</dbReference>
<sequence length="679" mass="74072">MGMEMAMTWVFLTLVILILGGEGTKVEVGVLVEMKAALDPGGKILYSWVKGGDPCSGSFEGVACNERGKVTNISLQGYGLSGSIPPAVARLKCLSGLYLHYNSLHGEIPKQLSDLKELVDLYLNVNMLSGFIPKEFGSMYSLQALQLCCNELTGPIPMELGSLKKLTVLALQNNDLSGAIPASLGGLSMLTRLDLSFNSLFGPIPRTLSTLPQLTILDVRNNSLSGNTPKGLKGMREGFQYGNNSELCGEGFAGLRQCKSSVSLIRPEPLGSEAPNITGRVPKDSISPLQKIPESADLPKSCKNCPKAPKPPGVAIVLGVIAVISGGIMASVFIFSWFRRRKQKISSAYETTESRLSIDNSKDVSKKCITPLISLDYSNDWDPLAHGGTGSQNLQSFRYNLEEIESATQYFSEKNLLGRNNYSAAYKGVLRDGSVVAIKTINKMSCKTEELEFQEGLKSLLKLRHANVVRLRGFCCSRGRGECFLVYDFAPNGNLLQFLDAKDGKHLDWSARVRIAHGIAKGIEYLHEGMGKAVVHQNISAKKILLDQHMNPLLSDCGLHKLLADDIVYSILKASVGMGYLAPEYTSIGRLMEKNDVYAFGIILLQLITGEKISSTIRPLVETGKLEEFIDINLGKNYSKTEACNLAKIALDCTTESPNQRPAINVVMQQLCRIDEEQT</sequence>
<keyword evidence="8" id="KW-0732">Signal</keyword>
<dbReference type="EMBL" id="JAHRHJ020000001">
    <property type="protein sequence ID" value="KAH9327927.1"/>
    <property type="molecule type" value="Genomic_DNA"/>
</dbReference>
<dbReference type="InterPro" id="IPR001611">
    <property type="entry name" value="Leu-rich_rpt"/>
</dbReference>
<dbReference type="InterPro" id="IPR032675">
    <property type="entry name" value="LRR_dom_sf"/>
</dbReference>
<dbReference type="Gene3D" id="3.30.200.20">
    <property type="entry name" value="Phosphorylase Kinase, domain 1"/>
    <property type="match status" value="1"/>
</dbReference>
<feature type="chain" id="PRO_5041281764" description="Protein kinase domain-containing protein" evidence="8">
    <location>
        <begin position="24"/>
        <end position="679"/>
    </location>
</feature>
<accession>A0AA38GRX5</accession>
<proteinExistence type="predicted"/>
<keyword evidence="3 7" id="KW-0812">Transmembrane</keyword>
<dbReference type="AlphaFoldDB" id="A0AA38GRX5"/>
<evidence type="ECO:0000259" key="9">
    <source>
        <dbReference type="PROSITE" id="PS50011"/>
    </source>
</evidence>
<keyword evidence="4" id="KW-0677">Repeat</keyword>
<dbReference type="SUPFAM" id="SSF56112">
    <property type="entry name" value="Protein kinase-like (PK-like)"/>
    <property type="match status" value="1"/>
</dbReference>
<dbReference type="GO" id="GO:0016020">
    <property type="term" value="C:membrane"/>
    <property type="evidence" value="ECO:0007669"/>
    <property type="project" value="UniProtKB-SubCell"/>
</dbReference>
<dbReference type="SUPFAM" id="SSF52058">
    <property type="entry name" value="L domain-like"/>
    <property type="match status" value="1"/>
</dbReference>
<evidence type="ECO:0000313" key="11">
    <source>
        <dbReference type="Proteomes" id="UP000824469"/>
    </source>
</evidence>
<evidence type="ECO:0000256" key="8">
    <source>
        <dbReference type="SAM" id="SignalP"/>
    </source>
</evidence>
<dbReference type="Pfam" id="PF13855">
    <property type="entry name" value="LRR_8"/>
    <property type="match status" value="1"/>
</dbReference>